<keyword evidence="2" id="KW-1185">Reference proteome</keyword>
<sequence>MTRGTRHWLGLIAVGVVAGTALLAAWRTGVVSGDRLLVPKPETVRIELPERGGRLGLQVPEQGWLAPLRARRLWVERAGQRIIDTALFPAPLDRRFGLAVHWFPAEGRHGPYVRLADPAGDILLDLRGFAAWRMSALGETPWLVAPSGVAAAGVVRDGEGGMMATAGRPVPPMVLEDDGTLIGRVIEADDGLVFQPAAESEP</sequence>
<evidence type="ECO:0000313" key="1">
    <source>
        <dbReference type="EMBL" id="MQX37068.1"/>
    </source>
</evidence>
<accession>A0A7X1ZEZ3</accession>
<dbReference type="Proteomes" id="UP000434582">
    <property type="component" value="Unassembled WGS sequence"/>
</dbReference>
<dbReference type="OrthoDB" id="7356504at2"/>
<organism evidence="1 2">
    <name type="scientific">Roseospira navarrensis</name>
    <dbReference type="NCBI Taxonomy" id="140058"/>
    <lineage>
        <taxon>Bacteria</taxon>
        <taxon>Pseudomonadati</taxon>
        <taxon>Pseudomonadota</taxon>
        <taxon>Alphaproteobacteria</taxon>
        <taxon>Rhodospirillales</taxon>
        <taxon>Rhodospirillaceae</taxon>
        <taxon>Roseospira</taxon>
    </lineage>
</organism>
<gene>
    <name evidence="1" type="ORF">GHC57_11120</name>
</gene>
<dbReference type="EMBL" id="WIVE01000032">
    <property type="protein sequence ID" value="MQX37068.1"/>
    <property type="molecule type" value="Genomic_DNA"/>
</dbReference>
<evidence type="ECO:0000313" key="2">
    <source>
        <dbReference type="Proteomes" id="UP000434582"/>
    </source>
</evidence>
<dbReference type="AlphaFoldDB" id="A0A7X1ZEZ3"/>
<name>A0A7X1ZEZ3_9PROT</name>
<dbReference type="RefSeq" id="WP_153344172.1">
    <property type="nucleotide sequence ID" value="NZ_WIVE01000032.1"/>
</dbReference>
<protein>
    <submittedName>
        <fullName evidence="1">Uncharacterized protein</fullName>
    </submittedName>
</protein>
<proteinExistence type="predicted"/>
<reference evidence="1 2" key="1">
    <citation type="submission" date="2019-10" db="EMBL/GenBank/DDBJ databases">
        <title>Draft whole-genome sequence of the purple nonsulfur photosynthetic bacterium Roseospira navarrensis DSM 15114.</title>
        <authorList>
            <person name="Kyndt J.A."/>
            <person name="Meyer T.E."/>
        </authorList>
    </citation>
    <scope>NUCLEOTIDE SEQUENCE [LARGE SCALE GENOMIC DNA]</scope>
    <source>
        <strain evidence="1 2">DSM 15114</strain>
    </source>
</reference>
<comment type="caution">
    <text evidence="1">The sequence shown here is derived from an EMBL/GenBank/DDBJ whole genome shotgun (WGS) entry which is preliminary data.</text>
</comment>